<feature type="compositionally biased region" description="Pro residues" evidence="2">
    <location>
        <begin position="9"/>
        <end position="21"/>
    </location>
</feature>
<organism evidence="3 4">
    <name type="scientific">Achlya hypogyna</name>
    <name type="common">Oomycete</name>
    <name type="synonym">Protoachlya hypogyna</name>
    <dbReference type="NCBI Taxonomy" id="1202772"/>
    <lineage>
        <taxon>Eukaryota</taxon>
        <taxon>Sar</taxon>
        <taxon>Stramenopiles</taxon>
        <taxon>Oomycota</taxon>
        <taxon>Saprolegniomycetes</taxon>
        <taxon>Saprolegniales</taxon>
        <taxon>Achlyaceae</taxon>
        <taxon>Achlya</taxon>
    </lineage>
</organism>
<name>A0A1V9ZKB1_ACHHY</name>
<keyword evidence="1" id="KW-0175">Coiled coil</keyword>
<comment type="caution">
    <text evidence="3">The sequence shown here is derived from an EMBL/GenBank/DDBJ whole genome shotgun (WGS) entry which is preliminary data.</text>
</comment>
<keyword evidence="4" id="KW-1185">Reference proteome</keyword>
<feature type="region of interest" description="Disordered" evidence="2">
    <location>
        <begin position="76"/>
        <end position="97"/>
    </location>
</feature>
<dbReference type="EMBL" id="JNBR01000084">
    <property type="protein sequence ID" value="OQR98423.1"/>
    <property type="molecule type" value="Genomic_DNA"/>
</dbReference>
<feature type="compositionally biased region" description="Basic residues" evidence="2">
    <location>
        <begin position="242"/>
        <end position="257"/>
    </location>
</feature>
<accession>A0A1V9ZKB1</accession>
<feature type="coiled-coil region" evidence="1">
    <location>
        <begin position="180"/>
        <end position="207"/>
    </location>
</feature>
<protein>
    <submittedName>
        <fullName evidence="3">Uncharacterized protein</fullName>
    </submittedName>
</protein>
<dbReference type="AlphaFoldDB" id="A0A1V9ZKB1"/>
<gene>
    <name evidence="3" type="ORF">ACHHYP_08585</name>
</gene>
<evidence type="ECO:0000256" key="2">
    <source>
        <dbReference type="SAM" id="MobiDB-lite"/>
    </source>
</evidence>
<feature type="compositionally biased region" description="Polar residues" evidence="2">
    <location>
        <begin position="76"/>
        <end position="88"/>
    </location>
</feature>
<dbReference type="Proteomes" id="UP000243579">
    <property type="component" value="Unassembled WGS sequence"/>
</dbReference>
<evidence type="ECO:0000313" key="4">
    <source>
        <dbReference type="Proteomes" id="UP000243579"/>
    </source>
</evidence>
<feature type="region of interest" description="Disordered" evidence="2">
    <location>
        <begin position="241"/>
        <end position="271"/>
    </location>
</feature>
<dbReference type="OrthoDB" id="79267at2759"/>
<feature type="region of interest" description="Disordered" evidence="2">
    <location>
        <begin position="1"/>
        <end position="23"/>
    </location>
</feature>
<reference evidence="3 4" key="1">
    <citation type="journal article" date="2014" name="Genome Biol. Evol.">
        <title>The secreted proteins of Achlya hypogyna and Thraustotheca clavata identify the ancestral oomycete secretome and reveal gene acquisitions by horizontal gene transfer.</title>
        <authorList>
            <person name="Misner I."/>
            <person name="Blouin N."/>
            <person name="Leonard G."/>
            <person name="Richards T.A."/>
            <person name="Lane C.E."/>
        </authorList>
    </citation>
    <scope>NUCLEOTIDE SEQUENCE [LARGE SCALE GENOMIC DNA]</scope>
    <source>
        <strain evidence="3 4">ATCC 48635</strain>
    </source>
</reference>
<evidence type="ECO:0000256" key="1">
    <source>
        <dbReference type="SAM" id="Coils"/>
    </source>
</evidence>
<evidence type="ECO:0000313" key="3">
    <source>
        <dbReference type="EMBL" id="OQR98423.1"/>
    </source>
</evidence>
<proteinExistence type="predicted"/>
<sequence length="304" mass="34334">MNFSKLFKAPPPPPLGPPPPDAEFGEVQLSLLVRRATGGAQLSGLPEVIPEETTLRRRSSLLDPPTITPRHASMVKGSSFQALSTPKSPLTPRKPSIAVPNLDMRQFEKDSELLLLINQLKAELKLCQEENAQLQKEVGQRCAEDGRSIQEQARYYDEKTRYLEMENARLRQMGNNQLSAAEDKKRVLELEEALKEAKRTERQALRLVVLAMGQDAVHDLLHAPGMNQRPLEERVRLVVEKRKPKPRARTAVPRKRPQSASPRKVRSAADKAIASRCEELDNLWKKYCNELTGPSKEFADSLRR</sequence>